<keyword evidence="1" id="KW-0808">Transferase</keyword>
<evidence type="ECO:0000256" key="6">
    <source>
        <dbReference type="SAM" id="MobiDB-lite"/>
    </source>
</evidence>
<sequence length="277" mass="30322">MSKLKKALEKAKEERQDDTGISDQASDSAFDDDPIIRPQKQGEVRVTYTKTRVINIDPRVLKQNKVISLFHEEKMTDQLKILRAQVLNMLEQIGGNSLLVSSANPGEGKTFTAINLAISIAQELSRTVLLVDADLRPHTSQHKDFARDFLGANVSKGLADCLISGADIAELLFNPGIEKLTVLPSGRPLANSAEILGSSRMGVIADEIKARYSGDRIIIFDSPAVLTCSDPMVLSKYADGILLVVEAEKTSAEDLKRVMELLKDRPVLGTLLNKVKN</sequence>
<proteinExistence type="predicted"/>
<protein>
    <submittedName>
        <fullName evidence="8">Putative exopolysaccharide/PEPCTERM locus tyrosine autokinase</fullName>
    </submittedName>
</protein>
<dbReference type="Pfam" id="PF13614">
    <property type="entry name" value="AAA_31"/>
    <property type="match status" value="1"/>
</dbReference>
<gene>
    <name evidence="8" type="ORF">PITCH_A1730001</name>
</gene>
<keyword evidence="5" id="KW-0829">Tyrosine-protein kinase</keyword>
<dbReference type="InterPro" id="IPR005702">
    <property type="entry name" value="Wzc-like_C"/>
</dbReference>
<dbReference type="SUPFAM" id="SSF52540">
    <property type="entry name" value="P-loop containing nucleoside triphosphate hydrolases"/>
    <property type="match status" value="1"/>
</dbReference>
<dbReference type="PANTHER" id="PTHR32309">
    <property type="entry name" value="TYROSINE-PROTEIN KINASE"/>
    <property type="match status" value="1"/>
</dbReference>
<feature type="domain" description="AAA" evidence="7">
    <location>
        <begin position="105"/>
        <end position="263"/>
    </location>
</feature>
<dbReference type="GO" id="GO:0016301">
    <property type="term" value="F:kinase activity"/>
    <property type="evidence" value="ECO:0007669"/>
    <property type="project" value="UniProtKB-KW"/>
</dbReference>
<dbReference type="AlphaFoldDB" id="A0A445MUW5"/>
<evidence type="ECO:0000256" key="3">
    <source>
        <dbReference type="ARBA" id="ARBA00022777"/>
    </source>
</evidence>
<feature type="region of interest" description="Disordered" evidence="6">
    <location>
        <begin position="1"/>
        <end position="36"/>
    </location>
</feature>
<name>A0A445MUW5_9BACT</name>
<dbReference type="InterPro" id="IPR025669">
    <property type="entry name" value="AAA_dom"/>
</dbReference>
<dbReference type="PANTHER" id="PTHR32309:SF31">
    <property type="entry name" value="CAPSULAR EXOPOLYSACCHARIDE FAMILY"/>
    <property type="match status" value="1"/>
</dbReference>
<keyword evidence="4" id="KW-0067">ATP-binding</keyword>
<dbReference type="EMBL" id="OJIN01000083">
    <property type="protein sequence ID" value="SPD73189.1"/>
    <property type="molecule type" value="Genomic_DNA"/>
</dbReference>
<evidence type="ECO:0000259" key="7">
    <source>
        <dbReference type="Pfam" id="PF13614"/>
    </source>
</evidence>
<dbReference type="InterPro" id="IPR027417">
    <property type="entry name" value="P-loop_NTPase"/>
</dbReference>
<accession>A0A445MUW5</accession>
<organism evidence="8">
    <name type="scientific">uncultured Desulfobacterium sp</name>
    <dbReference type="NCBI Taxonomy" id="201089"/>
    <lineage>
        <taxon>Bacteria</taxon>
        <taxon>Pseudomonadati</taxon>
        <taxon>Thermodesulfobacteriota</taxon>
        <taxon>Desulfobacteria</taxon>
        <taxon>Desulfobacterales</taxon>
        <taxon>Desulfobacteriaceae</taxon>
        <taxon>Desulfobacterium</taxon>
        <taxon>environmental samples</taxon>
    </lineage>
</organism>
<evidence type="ECO:0000256" key="5">
    <source>
        <dbReference type="ARBA" id="ARBA00023137"/>
    </source>
</evidence>
<evidence type="ECO:0000256" key="1">
    <source>
        <dbReference type="ARBA" id="ARBA00022679"/>
    </source>
</evidence>
<feature type="compositionally biased region" description="Basic and acidic residues" evidence="6">
    <location>
        <begin position="1"/>
        <end position="18"/>
    </location>
</feature>
<keyword evidence="3 8" id="KW-0418">Kinase</keyword>
<evidence type="ECO:0000313" key="8">
    <source>
        <dbReference type="EMBL" id="SPD73189.1"/>
    </source>
</evidence>
<dbReference type="Gene3D" id="3.40.50.300">
    <property type="entry name" value="P-loop containing nucleotide triphosphate hydrolases"/>
    <property type="match status" value="1"/>
</dbReference>
<evidence type="ECO:0000256" key="4">
    <source>
        <dbReference type="ARBA" id="ARBA00022840"/>
    </source>
</evidence>
<dbReference type="InterPro" id="IPR050445">
    <property type="entry name" value="Bact_polysacc_biosynth/exp"/>
</dbReference>
<dbReference type="CDD" id="cd05387">
    <property type="entry name" value="BY-kinase"/>
    <property type="match status" value="1"/>
</dbReference>
<reference evidence="8" key="1">
    <citation type="submission" date="2018-01" db="EMBL/GenBank/DDBJ databases">
        <authorList>
            <person name="Regsiter A."/>
            <person name="William W."/>
        </authorList>
    </citation>
    <scope>NUCLEOTIDE SEQUENCE</scope>
    <source>
        <strain evidence="8">TRIP AH-1</strain>
    </source>
</reference>
<evidence type="ECO:0000256" key="2">
    <source>
        <dbReference type="ARBA" id="ARBA00022741"/>
    </source>
</evidence>
<keyword evidence="2" id="KW-0547">Nucleotide-binding</keyword>